<dbReference type="OrthoDB" id="6133115at2759"/>
<feature type="compositionally biased region" description="Polar residues" evidence="1">
    <location>
        <begin position="444"/>
        <end position="489"/>
    </location>
</feature>
<dbReference type="InterPro" id="IPR013087">
    <property type="entry name" value="Znf_C2H2_type"/>
</dbReference>
<proteinExistence type="predicted"/>
<dbReference type="PANTHER" id="PTHR35391:SF7">
    <property type="entry name" value="C2H2-TYPE DOMAIN-CONTAINING PROTEIN"/>
    <property type="match status" value="1"/>
</dbReference>
<evidence type="ECO:0000259" key="2">
    <source>
        <dbReference type="PROSITE" id="PS00028"/>
    </source>
</evidence>
<dbReference type="EMBL" id="CDMC01000006">
    <property type="protein sequence ID" value="CEN61880.1"/>
    <property type="molecule type" value="Genomic_DNA"/>
</dbReference>
<feature type="domain" description="C2H2-type" evidence="2">
    <location>
        <begin position="312"/>
        <end position="332"/>
    </location>
</feature>
<organism evidence="3 4">
    <name type="scientific">Aspergillus calidoustus</name>
    <dbReference type="NCBI Taxonomy" id="454130"/>
    <lineage>
        <taxon>Eukaryota</taxon>
        <taxon>Fungi</taxon>
        <taxon>Dikarya</taxon>
        <taxon>Ascomycota</taxon>
        <taxon>Pezizomycotina</taxon>
        <taxon>Eurotiomycetes</taxon>
        <taxon>Eurotiomycetidae</taxon>
        <taxon>Eurotiales</taxon>
        <taxon>Aspergillaceae</taxon>
        <taxon>Aspergillus</taxon>
        <taxon>Aspergillus subgen. Nidulantes</taxon>
    </lineage>
</organism>
<feature type="region of interest" description="Disordered" evidence="1">
    <location>
        <begin position="444"/>
        <end position="498"/>
    </location>
</feature>
<reference evidence="4" key="1">
    <citation type="journal article" date="2016" name="Genome Announc.">
        <title>Draft genome sequences of fungus Aspergillus calidoustus.</title>
        <authorList>
            <person name="Horn F."/>
            <person name="Linde J."/>
            <person name="Mattern D.J."/>
            <person name="Walther G."/>
            <person name="Guthke R."/>
            <person name="Scherlach K."/>
            <person name="Martin K."/>
            <person name="Brakhage A.A."/>
            <person name="Petzke L."/>
            <person name="Valiante V."/>
        </authorList>
    </citation>
    <scope>NUCLEOTIDE SEQUENCE [LARGE SCALE GENOMIC DNA]</scope>
    <source>
        <strain evidence="4">SF006504</strain>
    </source>
</reference>
<dbReference type="AlphaFoldDB" id="A0A0U5HJZ0"/>
<dbReference type="STRING" id="454130.A0A0U5HJZ0"/>
<gene>
    <name evidence="3" type="ORF">ASPCAL08528</name>
</gene>
<accession>A0A0U5HJZ0</accession>
<dbReference type="Pfam" id="PF26082">
    <property type="entry name" value="zf-C2H2_AcuF"/>
    <property type="match status" value="1"/>
</dbReference>
<keyword evidence="4" id="KW-1185">Reference proteome</keyword>
<protein>
    <recommendedName>
        <fullName evidence="2">C2H2-type domain-containing protein</fullName>
    </recommendedName>
</protein>
<name>A0A0U5HJZ0_ASPCI</name>
<dbReference type="PANTHER" id="PTHR35391">
    <property type="entry name" value="C2H2-TYPE DOMAIN-CONTAINING PROTEIN-RELATED"/>
    <property type="match status" value="1"/>
</dbReference>
<dbReference type="Proteomes" id="UP000054771">
    <property type="component" value="Unassembled WGS sequence"/>
</dbReference>
<dbReference type="PROSITE" id="PS00028">
    <property type="entry name" value="ZINC_FINGER_C2H2_1"/>
    <property type="match status" value="1"/>
</dbReference>
<dbReference type="InterPro" id="IPR058925">
    <property type="entry name" value="zf-C2H2_AcuF"/>
</dbReference>
<sequence length="550" mass="61452">MTRWLDELGRLRVWSGNIGAHQVGQSSLDYRLRDSSHLKTETVKVLKRLLRLLEEVDMVVNEDGETGEVEFDLEDGEDAGEPYRTELQQLYQTIVDAVNLLFQLSMAIRKPADHDRLLNIKLKDEAFFEPWARQHITHKYPEAASFLADRLAAAMAKRKAVLKYRERHRAKLGKGLGVSGDSGSLDLSATEATEIAAGNNQLAFAEAQSVSGASQTSYATSLIKPQSASMVPDPPVESTEKQPFECPYCYHVIIIKHSKDWTNHIFRDLMPYTCVWEDCPIPSKLFDTRRMWAQHMDHTHPQMEQTKDSFVCPLCQGSVQTAASFAKHVGRHLEDLALFVLPRNHQIEDTSLEIPQEKALVNLVEWKSDPSIWPGCFEGHYPVDGGMCNCGAALSDERGSLRSHLRKLLLESQGFPTVEISDSQSTEPLRLFEEGAQILRSLTNGGEQPKISNTLDKGRTTKATRNNLERTSNLSRTIGRNHNTTSMGSDMQGKPPSQDHVQLVHESYAVWKCTIDSINDDISASEALPELTAHVGSDEGLSSGQHTPSR</sequence>
<evidence type="ECO:0000313" key="3">
    <source>
        <dbReference type="EMBL" id="CEN61880.1"/>
    </source>
</evidence>
<evidence type="ECO:0000256" key="1">
    <source>
        <dbReference type="SAM" id="MobiDB-lite"/>
    </source>
</evidence>
<dbReference type="SMART" id="SM00355">
    <property type="entry name" value="ZnF_C2H2"/>
    <property type="match status" value="2"/>
</dbReference>
<evidence type="ECO:0000313" key="4">
    <source>
        <dbReference type="Proteomes" id="UP000054771"/>
    </source>
</evidence>